<protein>
    <recommendedName>
        <fullName evidence="3">FAD/NAD(P)-binding domain-containing protein</fullName>
    </recommendedName>
</protein>
<organism evidence="4 5">
    <name type="scientific">Quercus rubra</name>
    <name type="common">Northern red oak</name>
    <name type="synonym">Quercus borealis</name>
    <dbReference type="NCBI Taxonomy" id="3512"/>
    <lineage>
        <taxon>Eukaryota</taxon>
        <taxon>Viridiplantae</taxon>
        <taxon>Streptophyta</taxon>
        <taxon>Embryophyta</taxon>
        <taxon>Tracheophyta</taxon>
        <taxon>Spermatophyta</taxon>
        <taxon>Magnoliopsida</taxon>
        <taxon>eudicotyledons</taxon>
        <taxon>Gunneridae</taxon>
        <taxon>Pentapetalae</taxon>
        <taxon>rosids</taxon>
        <taxon>fabids</taxon>
        <taxon>Fagales</taxon>
        <taxon>Fagaceae</taxon>
        <taxon>Quercus</taxon>
    </lineage>
</organism>
<feature type="transmembrane region" description="Helical" evidence="2">
    <location>
        <begin position="12"/>
        <end position="30"/>
    </location>
</feature>
<name>A0AAN7FMP6_QUERU</name>
<dbReference type="Proteomes" id="UP001324115">
    <property type="component" value="Unassembled WGS sequence"/>
</dbReference>
<evidence type="ECO:0000259" key="3">
    <source>
        <dbReference type="Pfam" id="PF07992"/>
    </source>
</evidence>
<evidence type="ECO:0000256" key="2">
    <source>
        <dbReference type="SAM" id="Phobius"/>
    </source>
</evidence>
<gene>
    <name evidence="4" type="ORF">RGQ29_017538</name>
</gene>
<dbReference type="FunFam" id="3.50.50.100:FF:000006">
    <property type="entry name" value="apoptosis-inducing factor 2"/>
    <property type="match status" value="1"/>
</dbReference>
<evidence type="ECO:0000256" key="1">
    <source>
        <dbReference type="ARBA" id="ARBA00057036"/>
    </source>
</evidence>
<reference evidence="4 5" key="1">
    <citation type="journal article" date="2023" name="G3 (Bethesda)">
        <title>A haplotype-resolved chromosome-scale genome for Quercus rubra L. provides insights into the genetics of adaptive traits for red oak species.</title>
        <authorList>
            <person name="Kapoor B."/>
            <person name="Jenkins J."/>
            <person name="Schmutz J."/>
            <person name="Zhebentyayeva T."/>
            <person name="Kuelheim C."/>
            <person name="Coggeshall M."/>
            <person name="Heim C."/>
            <person name="Lasky J.R."/>
            <person name="Leites L."/>
            <person name="Islam-Faridi N."/>
            <person name="Romero-Severson J."/>
            <person name="DeLeo V.L."/>
            <person name="Lucas S.M."/>
            <person name="Lazic D."/>
            <person name="Gailing O."/>
            <person name="Carlson J."/>
            <person name="Staton M."/>
        </authorList>
    </citation>
    <scope>NUCLEOTIDE SEQUENCE [LARGE SCALE GENOMIC DNA]</scope>
    <source>
        <strain evidence="4">Pseudo-F2</strain>
    </source>
</reference>
<dbReference type="SUPFAM" id="SSF51905">
    <property type="entry name" value="FAD/NAD(P)-binding domain"/>
    <property type="match status" value="1"/>
</dbReference>
<feature type="domain" description="FAD/NAD(P)-binding" evidence="3">
    <location>
        <begin position="12"/>
        <end position="287"/>
    </location>
</feature>
<dbReference type="GO" id="GO:0050660">
    <property type="term" value="F:flavin adenine dinucleotide binding"/>
    <property type="evidence" value="ECO:0007669"/>
    <property type="project" value="TreeGrafter"/>
</dbReference>
<comment type="caution">
    <text evidence="4">The sequence shown here is derived from an EMBL/GenBank/DDBJ whole genome shotgun (WGS) entry which is preliminary data.</text>
</comment>
<keyword evidence="5" id="KW-1185">Reference proteome</keyword>
<dbReference type="PRINTS" id="PR00368">
    <property type="entry name" value="FADPNR"/>
</dbReference>
<evidence type="ECO:0000313" key="5">
    <source>
        <dbReference type="Proteomes" id="UP001324115"/>
    </source>
</evidence>
<keyword evidence="2" id="KW-0812">Transmembrane</keyword>
<dbReference type="GO" id="GO:0004174">
    <property type="term" value="F:electron-transferring-flavoprotein dehydrogenase activity"/>
    <property type="evidence" value="ECO:0007669"/>
    <property type="project" value="TreeGrafter"/>
</dbReference>
<keyword evidence="2" id="KW-1133">Transmembrane helix</keyword>
<accession>A0AAN7FMP6</accession>
<keyword evidence="2" id="KW-0472">Membrane</keyword>
<proteinExistence type="predicted"/>
<dbReference type="Pfam" id="PF07992">
    <property type="entry name" value="Pyr_redox_2"/>
    <property type="match status" value="1"/>
</dbReference>
<evidence type="ECO:0000313" key="4">
    <source>
        <dbReference type="EMBL" id="KAK4593466.1"/>
    </source>
</evidence>
<dbReference type="GO" id="GO:0005737">
    <property type="term" value="C:cytoplasm"/>
    <property type="evidence" value="ECO:0007669"/>
    <property type="project" value="TreeGrafter"/>
</dbReference>
<comment type="function">
    <text evidence="1">Putative FAD-dependent oxidoreductase.</text>
</comment>
<dbReference type="PANTHER" id="PTHR43735:SF19">
    <property type="entry name" value="FAD_NAD(P)-BINDING DOMAIN-CONTAINING PROTEIN"/>
    <property type="match status" value="1"/>
</dbReference>
<dbReference type="InterPro" id="IPR023753">
    <property type="entry name" value="FAD/NAD-binding_dom"/>
</dbReference>
<dbReference type="EMBL" id="JAXUIC010000004">
    <property type="protein sequence ID" value="KAK4593466.1"/>
    <property type="molecule type" value="Genomic_DNA"/>
</dbReference>
<dbReference type="PANTHER" id="PTHR43735">
    <property type="entry name" value="APOPTOSIS-INDUCING FACTOR 1"/>
    <property type="match status" value="1"/>
</dbReference>
<sequence>MAKSREEKKKKMRVVVIGGGVGGSIVAYSLQSVADVVLIDQKEYYDIPWASSRSMVEPSFAERSVINHIDYLPKVQIIASSATNITDTDVTTEDGQKVAYDYVVIATGHLESAPKTKAERLNEYKADFEKIKSVNTVLIVGGGPTGVELAGEISFVFPDKKLILVHRGPRLLEYIGSKASQMAMDWLTAKKVDVILDQSINLNHLSGGVVQTSSGETIKADCHFVCTGKPIGSSWLNGSILQNSLNIHGKLVVDQNLRIRGHKNIFAVGDITDIKEIKQGYVAQKHAHVTAKNLKLLMNGESESKMATYKPGCEMVIVSLGRKEGVAQFPLITIGGYIPGKIKSEDLFVGRTRKQLGLNPYLDEK</sequence>
<dbReference type="AlphaFoldDB" id="A0AAN7FMP6"/>
<dbReference type="Gene3D" id="3.50.50.100">
    <property type="match status" value="1"/>
</dbReference>
<dbReference type="InterPro" id="IPR036188">
    <property type="entry name" value="FAD/NAD-bd_sf"/>
</dbReference>